<keyword evidence="2" id="KW-1185">Reference proteome</keyword>
<accession>A0A3M0GXG2</accession>
<reference evidence="1 2" key="1">
    <citation type="submission" date="2018-10" db="EMBL/GenBank/DDBJ databases">
        <title>Tessaracoccus antarcticuss sp. nov., isolated from sediment.</title>
        <authorList>
            <person name="Zhou L.Y."/>
            <person name="Du Z.J."/>
        </authorList>
    </citation>
    <scope>NUCLEOTIDE SEQUENCE [LARGE SCALE GENOMIC DNA]</scope>
    <source>
        <strain evidence="1 2">JDX10</strain>
    </source>
</reference>
<gene>
    <name evidence="1" type="ORF">EAX62_05590</name>
</gene>
<evidence type="ECO:0000313" key="1">
    <source>
        <dbReference type="EMBL" id="RMB62056.1"/>
    </source>
</evidence>
<protein>
    <submittedName>
        <fullName evidence="1">Uncharacterized protein</fullName>
    </submittedName>
</protein>
<proteinExistence type="predicted"/>
<evidence type="ECO:0000313" key="2">
    <source>
        <dbReference type="Proteomes" id="UP000275256"/>
    </source>
</evidence>
<dbReference type="Proteomes" id="UP000275256">
    <property type="component" value="Unassembled WGS sequence"/>
</dbReference>
<sequence length="119" mass="10903">MSTAGGVVGVVGGVVGGSGVVISGLGDCVADCSGVTGVVRVGFAAGGVVAAGAGGGACATALLGSAEGPAEGGGPGEHATRVTATTAVHTDIFIHVIEPTIGSQALGQSMPSGVSPVMM</sequence>
<dbReference type="EMBL" id="REFW01000001">
    <property type="protein sequence ID" value="RMB62056.1"/>
    <property type="molecule type" value="Genomic_DNA"/>
</dbReference>
<name>A0A3M0GXG2_9ACTN</name>
<comment type="caution">
    <text evidence="1">The sequence shown here is derived from an EMBL/GenBank/DDBJ whole genome shotgun (WGS) entry which is preliminary data.</text>
</comment>
<dbReference type="AlphaFoldDB" id="A0A3M0GXG2"/>
<organism evidence="1 2">
    <name type="scientific">Tessaracoccus antarcticus</name>
    <dbReference type="NCBI Taxonomy" id="2479848"/>
    <lineage>
        <taxon>Bacteria</taxon>
        <taxon>Bacillati</taxon>
        <taxon>Actinomycetota</taxon>
        <taxon>Actinomycetes</taxon>
        <taxon>Propionibacteriales</taxon>
        <taxon>Propionibacteriaceae</taxon>
        <taxon>Tessaracoccus</taxon>
    </lineage>
</organism>